<proteinExistence type="predicted"/>
<dbReference type="RefSeq" id="WP_348945741.1">
    <property type="nucleotide sequence ID" value="NZ_CP157355.1"/>
</dbReference>
<dbReference type="Pfam" id="PF05930">
    <property type="entry name" value="Phage_AlpA"/>
    <property type="match status" value="1"/>
</dbReference>
<dbReference type="InterPro" id="IPR010260">
    <property type="entry name" value="AlpA"/>
</dbReference>
<name>A0AAU7FBX7_9NEIS</name>
<accession>A0AAU7FBX7</accession>
<dbReference type="EMBL" id="CP157355">
    <property type="protein sequence ID" value="XBM01444.1"/>
    <property type="molecule type" value="Genomic_DNA"/>
</dbReference>
<sequence length="70" mass="7966">MTDIVDQGLIALHQVETTTTIKKTQIYDLMARGLFPKPIKLTPEGRRVAWLKSEVLQWVADRVKDSRSAT</sequence>
<gene>
    <name evidence="1" type="ORF">ABHF33_03930</name>
</gene>
<organism evidence="1">
    <name type="scientific">Chitinibacter mangrovi</name>
    <dbReference type="NCBI Taxonomy" id="3153927"/>
    <lineage>
        <taxon>Bacteria</taxon>
        <taxon>Pseudomonadati</taxon>
        <taxon>Pseudomonadota</taxon>
        <taxon>Betaproteobacteria</taxon>
        <taxon>Neisseriales</taxon>
        <taxon>Chitinibacteraceae</taxon>
        <taxon>Chitinibacter</taxon>
    </lineage>
</organism>
<dbReference type="AlphaFoldDB" id="A0AAU7FBX7"/>
<reference evidence="1" key="1">
    <citation type="submission" date="2024-05" db="EMBL/GenBank/DDBJ databases">
        <authorList>
            <person name="Yang L."/>
            <person name="Pan L."/>
        </authorList>
    </citation>
    <scope>NUCLEOTIDE SEQUENCE</scope>
    <source>
        <strain evidence="1">FCG-7</strain>
    </source>
</reference>
<dbReference type="KEGG" id="cmav:ABHF33_03930"/>
<evidence type="ECO:0000313" key="1">
    <source>
        <dbReference type="EMBL" id="XBM01444.1"/>
    </source>
</evidence>
<dbReference type="Gene3D" id="1.10.238.160">
    <property type="match status" value="1"/>
</dbReference>
<protein>
    <submittedName>
        <fullName evidence="1">AlpA family phage regulatory protein</fullName>
    </submittedName>
</protein>